<evidence type="ECO:0000313" key="3">
    <source>
        <dbReference type="Proteomes" id="UP000462066"/>
    </source>
</evidence>
<protein>
    <submittedName>
        <fullName evidence="2">Uncharacterized protein</fullName>
    </submittedName>
</protein>
<proteinExistence type="predicted"/>
<dbReference type="EMBL" id="MWIP01000016">
    <property type="protein sequence ID" value="KAF1685172.1"/>
    <property type="molecule type" value="Genomic_DNA"/>
</dbReference>
<accession>A0A7V8GKK1</accession>
<name>A0A7V8GKK1_9GAMM</name>
<gene>
    <name evidence="2" type="ORF">B1992_12960</name>
</gene>
<evidence type="ECO:0000256" key="1">
    <source>
        <dbReference type="SAM" id="MobiDB-lite"/>
    </source>
</evidence>
<organism evidence="2 3">
    <name type="scientific">Pseudoxanthomonas broegbernensis</name>
    <dbReference type="NCBI Taxonomy" id="83619"/>
    <lineage>
        <taxon>Bacteria</taxon>
        <taxon>Pseudomonadati</taxon>
        <taxon>Pseudomonadota</taxon>
        <taxon>Gammaproteobacteria</taxon>
        <taxon>Lysobacterales</taxon>
        <taxon>Lysobacteraceae</taxon>
        <taxon>Pseudoxanthomonas</taxon>
    </lineage>
</organism>
<comment type="caution">
    <text evidence="2">The sequence shown here is derived from an EMBL/GenBank/DDBJ whole genome shotgun (WGS) entry which is preliminary data.</text>
</comment>
<sequence>MLAESSTTYDGDGYLAEDPEQPPRCVALRTTGLDGSPGAGQACEVVRDQCVRVPDGAACEAWRRHARQAESRWRFAHPDNAERRRDEYQRLARIVADTGCGG</sequence>
<feature type="region of interest" description="Disordered" evidence="1">
    <location>
        <begin position="1"/>
        <end position="22"/>
    </location>
</feature>
<dbReference type="Proteomes" id="UP000462066">
    <property type="component" value="Unassembled WGS sequence"/>
</dbReference>
<dbReference type="RefSeq" id="WP_162311929.1">
    <property type="nucleotide sequence ID" value="NZ_JACHGU010000004.1"/>
</dbReference>
<keyword evidence="3" id="KW-1185">Reference proteome</keyword>
<reference evidence="2 3" key="1">
    <citation type="submission" date="2017-10" db="EMBL/GenBank/DDBJ databases">
        <title>Whole genome sequencing of Pseudoxanthomonas broegbernensis DSM 12573(T).</title>
        <authorList>
            <person name="Kumar S."/>
            <person name="Bansal K."/>
            <person name="Kaur A."/>
            <person name="Patil P."/>
            <person name="Sharma S."/>
            <person name="Patil P.B."/>
        </authorList>
    </citation>
    <scope>NUCLEOTIDE SEQUENCE [LARGE SCALE GENOMIC DNA]</scope>
    <source>
        <strain evidence="2 3">DSM 12573</strain>
    </source>
</reference>
<evidence type="ECO:0000313" key="2">
    <source>
        <dbReference type="EMBL" id="KAF1685172.1"/>
    </source>
</evidence>
<dbReference type="AlphaFoldDB" id="A0A7V8GKK1"/>